<evidence type="ECO:0000256" key="1">
    <source>
        <dbReference type="ARBA" id="ARBA00004123"/>
    </source>
</evidence>
<evidence type="ECO:0000313" key="11">
    <source>
        <dbReference type="Ensembl" id="ENSSLUP00000008796.1"/>
    </source>
</evidence>
<dbReference type="Gene3D" id="3.30.160.60">
    <property type="entry name" value="Classic Zinc Finger"/>
    <property type="match status" value="3"/>
</dbReference>
<dbReference type="Proteomes" id="UP000694568">
    <property type="component" value="Unplaced"/>
</dbReference>
<evidence type="ECO:0000256" key="8">
    <source>
        <dbReference type="ARBA" id="ARBA00023242"/>
    </source>
</evidence>
<dbReference type="GeneTree" id="ENSGT01150000286918"/>
<evidence type="ECO:0000313" key="12">
    <source>
        <dbReference type="Proteomes" id="UP000694568"/>
    </source>
</evidence>
<dbReference type="PROSITE" id="PS00028">
    <property type="entry name" value="ZINC_FINGER_C2H2_1"/>
    <property type="match status" value="3"/>
</dbReference>
<feature type="domain" description="C2H2-type" evidence="10">
    <location>
        <begin position="6"/>
        <end position="33"/>
    </location>
</feature>
<keyword evidence="3" id="KW-0677">Repeat</keyword>
<feature type="domain" description="C2H2-type" evidence="10">
    <location>
        <begin position="34"/>
        <end position="61"/>
    </location>
</feature>
<reference evidence="11" key="2">
    <citation type="submission" date="2025-09" db="UniProtKB">
        <authorList>
            <consortium name="Ensembl"/>
        </authorList>
    </citation>
    <scope>IDENTIFICATION</scope>
</reference>
<keyword evidence="2" id="KW-0479">Metal-binding</keyword>
<dbReference type="FunFam" id="3.30.160.60:FF:000710">
    <property type="entry name" value="Zinc finger protein 768"/>
    <property type="match status" value="1"/>
</dbReference>
<dbReference type="InterPro" id="IPR036236">
    <property type="entry name" value="Znf_C2H2_sf"/>
</dbReference>
<dbReference type="FunFam" id="3.30.160.60:FF:000145">
    <property type="entry name" value="Zinc finger protein 574"/>
    <property type="match status" value="1"/>
</dbReference>
<keyword evidence="5" id="KW-0862">Zinc</keyword>
<evidence type="ECO:0000256" key="7">
    <source>
        <dbReference type="ARBA" id="ARBA00023163"/>
    </source>
</evidence>
<evidence type="ECO:0000256" key="5">
    <source>
        <dbReference type="ARBA" id="ARBA00022833"/>
    </source>
</evidence>
<dbReference type="PROSITE" id="PS50157">
    <property type="entry name" value="ZINC_FINGER_C2H2_2"/>
    <property type="match status" value="3"/>
</dbReference>
<sequence>MKNRPFQCPICRKSFIQQAHMREHQRTHTGEKPYTCTECNRSFAFSSALRRHQRLHADARPYQCTICQKTFKQQSVLKCHQLTHSGSFSRTLELTYHMDSRHSNARPKSIAIFYFFLHFRPLFVTGQLRPERGERGGMTCSKGQERNRTCGRCVRD</sequence>
<dbReference type="SUPFAM" id="SSF57667">
    <property type="entry name" value="beta-beta-alpha zinc fingers"/>
    <property type="match status" value="2"/>
</dbReference>
<feature type="domain" description="C2H2-type" evidence="10">
    <location>
        <begin position="62"/>
        <end position="89"/>
    </location>
</feature>
<keyword evidence="7" id="KW-0804">Transcription</keyword>
<dbReference type="Pfam" id="PF00096">
    <property type="entry name" value="zf-C2H2"/>
    <property type="match status" value="3"/>
</dbReference>
<dbReference type="PANTHER" id="PTHR24394:SF48">
    <property type="entry name" value="ZINC FINGER PROTEIN 771"/>
    <property type="match status" value="1"/>
</dbReference>
<reference evidence="11" key="1">
    <citation type="submission" date="2025-08" db="UniProtKB">
        <authorList>
            <consortium name="Ensembl"/>
        </authorList>
    </citation>
    <scope>IDENTIFICATION</scope>
</reference>
<keyword evidence="6" id="KW-0805">Transcription regulation</keyword>
<name>A0A8C9XF45_SANLU</name>
<keyword evidence="12" id="KW-1185">Reference proteome</keyword>
<comment type="subcellular location">
    <subcellularLocation>
        <location evidence="1">Nucleus</location>
    </subcellularLocation>
</comment>
<proteinExistence type="predicted"/>
<keyword evidence="4 9" id="KW-0863">Zinc-finger</keyword>
<dbReference type="FunFam" id="3.30.160.60:FF:000303">
    <property type="entry name" value="Zinc finger protein 41"/>
    <property type="match status" value="1"/>
</dbReference>
<dbReference type="GO" id="GO:0005634">
    <property type="term" value="C:nucleus"/>
    <property type="evidence" value="ECO:0007669"/>
    <property type="project" value="UniProtKB-SubCell"/>
</dbReference>
<protein>
    <recommendedName>
        <fullName evidence="10">C2H2-type domain-containing protein</fullName>
    </recommendedName>
</protein>
<evidence type="ECO:0000256" key="2">
    <source>
        <dbReference type="ARBA" id="ARBA00022723"/>
    </source>
</evidence>
<dbReference type="SMART" id="SM00355">
    <property type="entry name" value="ZnF_C2H2"/>
    <property type="match status" value="3"/>
</dbReference>
<evidence type="ECO:0000259" key="10">
    <source>
        <dbReference type="PROSITE" id="PS50157"/>
    </source>
</evidence>
<dbReference type="InterPro" id="IPR013087">
    <property type="entry name" value="Znf_C2H2_type"/>
</dbReference>
<dbReference type="GO" id="GO:0000981">
    <property type="term" value="F:DNA-binding transcription factor activity, RNA polymerase II-specific"/>
    <property type="evidence" value="ECO:0007669"/>
    <property type="project" value="TreeGrafter"/>
</dbReference>
<dbReference type="GO" id="GO:1990837">
    <property type="term" value="F:sequence-specific double-stranded DNA binding"/>
    <property type="evidence" value="ECO:0007669"/>
    <property type="project" value="UniProtKB-ARBA"/>
</dbReference>
<evidence type="ECO:0000256" key="9">
    <source>
        <dbReference type="PROSITE-ProRule" id="PRU00042"/>
    </source>
</evidence>
<dbReference type="PANTHER" id="PTHR24394">
    <property type="entry name" value="ZINC FINGER PROTEIN"/>
    <property type="match status" value="1"/>
</dbReference>
<evidence type="ECO:0000256" key="4">
    <source>
        <dbReference type="ARBA" id="ARBA00022771"/>
    </source>
</evidence>
<accession>A0A8C9XF45</accession>
<evidence type="ECO:0000256" key="3">
    <source>
        <dbReference type="ARBA" id="ARBA00022737"/>
    </source>
</evidence>
<organism evidence="11 12">
    <name type="scientific">Sander lucioperca</name>
    <name type="common">Pike-perch</name>
    <name type="synonym">Perca lucioperca</name>
    <dbReference type="NCBI Taxonomy" id="283035"/>
    <lineage>
        <taxon>Eukaryota</taxon>
        <taxon>Metazoa</taxon>
        <taxon>Chordata</taxon>
        <taxon>Craniata</taxon>
        <taxon>Vertebrata</taxon>
        <taxon>Euteleostomi</taxon>
        <taxon>Actinopterygii</taxon>
        <taxon>Neopterygii</taxon>
        <taxon>Teleostei</taxon>
        <taxon>Neoteleostei</taxon>
        <taxon>Acanthomorphata</taxon>
        <taxon>Eupercaria</taxon>
        <taxon>Perciformes</taxon>
        <taxon>Percoidei</taxon>
        <taxon>Percidae</taxon>
        <taxon>Luciopercinae</taxon>
        <taxon>Sander</taxon>
    </lineage>
</organism>
<evidence type="ECO:0000256" key="6">
    <source>
        <dbReference type="ARBA" id="ARBA00023015"/>
    </source>
</evidence>
<dbReference type="AlphaFoldDB" id="A0A8C9XF45"/>
<dbReference type="GO" id="GO:0008270">
    <property type="term" value="F:zinc ion binding"/>
    <property type="evidence" value="ECO:0007669"/>
    <property type="project" value="UniProtKB-KW"/>
</dbReference>
<keyword evidence="8" id="KW-0539">Nucleus</keyword>
<dbReference type="Ensembl" id="ENSSLUT00000009080.1">
    <property type="protein sequence ID" value="ENSSLUP00000008796.1"/>
    <property type="gene ID" value="ENSSLUG00000004146.1"/>
</dbReference>